<dbReference type="AlphaFoldDB" id="A0AAD5BC17"/>
<dbReference type="PANTHER" id="PTHR45649:SF7">
    <property type="entry name" value="CHOLINE TRANSPORT PROTEIN"/>
    <property type="match status" value="1"/>
</dbReference>
<comment type="subcellular location">
    <subcellularLocation>
        <location evidence="1">Membrane</location>
        <topology evidence="1">Multi-pass membrane protein</topology>
    </subcellularLocation>
</comment>
<reference evidence="8 9" key="1">
    <citation type="journal article" date="2022" name="DNA Res.">
        <title>Genome analysis of five recently described species of the CUG-Ser clade uncovers Candida theae as a new hybrid lineage with pathogenic potential in the Candida parapsilosis species complex.</title>
        <authorList>
            <person name="Mixao V."/>
            <person name="Del Olmo V."/>
            <person name="Hegedusova E."/>
            <person name="Saus E."/>
            <person name="Pryszcz L."/>
            <person name="Cillingova A."/>
            <person name="Nosek J."/>
            <person name="Gabaldon T."/>
        </authorList>
    </citation>
    <scope>NUCLEOTIDE SEQUENCE [LARGE SCALE GENOMIC DNA]</scope>
    <source>
        <strain evidence="8 9">CBS 12239</strain>
    </source>
</reference>
<evidence type="ECO:0000256" key="4">
    <source>
        <dbReference type="ARBA" id="ARBA00022989"/>
    </source>
</evidence>
<feature type="transmembrane region" description="Helical" evidence="7">
    <location>
        <begin position="524"/>
        <end position="543"/>
    </location>
</feature>
<feature type="transmembrane region" description="Helical" evidence="7">
    <location>
        <begin position="322"/>
        <end position="345"/>
    </location>
</feature>
<dbReference type="PANTHER" id="PTHR45649">
    <property type="entry name" value="AMINO-ACID PERMEASE BAT1"/>
    <property type="match status" value="1"/>
</dbReference>
<feature type="region of interest" description="Disordered" evidence="6">
    <location>
        <begin position="1"/>
        <end position="22"/>
    </location>
</feature>
<feature type="transmembrane region" description="Helical" evidence="7">
    <location>
        <begin position="452"/>
        <end position="474"/>
    </location>
</feature>
<keyword evidence="9" id="KW-1185">Reference proteome</keyword>
<keyword evidence="5 7" id="KW-0472">Membrane</keyword>
<dbReference type="FunFam" id="1.20.1740.10:FF:000046">
    <property type="entry name" value="Amino-acid permease, putative"/>
    <property type="match status" value="1"/>
</dbReference>
<evidence type="ECO:0000313" key="8">
    <source>
        <dbReference type="EMBL" id="KAI5953023.1"/>
    </source>
</evidence>
<dbReference type="Gene3D" id="1.20.1740.10">
    <property type="entry name" value="Amino acid/polyamine transporter I"/>
    <property type="match status" value="1"/>
</dbReference>
<dbReference type="InterPro" id="IPR002293">
    <property type="entry name" value="AA/rel_permease1"/>
</dbReference>
<feature type="transmembrane region" description="Helical" evidence="7">
    <location>
        <begin position="89"/>
        <end position="115"/>
    </location>
</feature>
<evidence type="ECO:0000256" key="3">
    <source>
        <dbReference type="ARBA" id="ARBA00022692"/>
    </source>
</evidence>
<feature type="transmembrane region" description="Helical" evidence="7">
    <location>
        <begin position="486"/>
        <end position="512"/>
    </location>
</feature>
<evidence type="ECO:0000256" key="5">
    <source>
        <dbReference type="ARBA" id="ARBA00023136"/>
    </source>
</evidence>
<evidence type="ECO:0000256" key="6">
    <source>
        <dbReference type="SAM" id="MobiDB-lite"/>
    </source>
</evidence>
<keyword evidence="2" id="KW-0813">Transport</keyword>
<evidence type="ECO:0000256" key="2">
    <source>
        <dbReference type="ARBA" id="ARBA00022448"/>
    </source>
</evidence>
<dbReference type="GeneID" id="76152073"/>
<name>A0AAD5BC17_9ASCO</name>
<feature type="transmembrane region" description="Helical" evidence="7">
    <location>
        <begin position="243"/>
        <end position="261"/>
    </location>
</feature>
<feature type="transmembrane region" description="Helical" evidence="7">
    <location>
        <begin position="426"/>
        <end position="446"/>
    </location>
</feature>
<evidence type="ECO:0008006" key="10">
    <source>
        <dbReference type="Google" id="ProtNLM"/>
    </source>
</evidence>
<gene>
    <name evidence="8" type="ORF">KGF57_004015</name>
</gene>
<feature type="transmembrane region" description="Helical" evidence="7">
    <location>
        <begin position="121"/>
        <end position="147"/>
    </location>
</feature>
<dbReference type="PIRSF" id="PIRSF006060">
    <property type="entry name" value="AA_transporter"/>
    <property type="match status" value="1"/>
</dbReference>
<dbReference type="Pfam" id="PF13520">
    <property type="entry name" value="AA_permease_2"/>
    <property type="match status" value="1"/>
</dbReference>
<proteinExistence type="predicted"/>
<evidence type="ECO:0000256" key="1">
    <source>
        <dbReference type="ARBA" id="ARBA00004141"/>
    </source>
</evidence>
<evidence type="ECO:0000256" key="7">
    <source>
        <dbReference type="SAM" id="Phobius"/>
    </source>
</evidence>
<feature type="compositionally biased region" description="Basic and acidic residues" evidence="6">
    <location>
        <begin position="1"/>
        <end position="11"/>
    </location>
</feature>
<feature type="transmembrane region" description="Helical" evidence="7">
    <location>
        <begin position="168"/>
        <end position="200"/>
    </location>
</feature>
<evidence type="ECO:0000313" key="9">
    <source>
        <dbReference type="Proteomes" id="UP001204833"/>
    </source>
</evidence>
<dbReference type="GO" id="GO:0016020">
    <property type="term" value="C:membrane"/>
    <property type="evidence" value="ECO:0007669"/>
    <property type="project" value="UniProtKB-SubCell"/>
</dbReference>
<dbReference type="Proteomes" id="UP001204833">
    <property type="component" value="Unassembled WGS sequence"/>
</dbReference>
<dbReference type="RefSeq" id="XP_051607436.1">
    <property type="nucleotide sequence ID" value="XM_051753493.1"/>
</dbReference>
<dbReference type="GO" id="GO:0015101">
    <property type="term" value="F:organic cation transmembrane transporter activity"/>
    <property type="evidence" value="ECO:0007669"/>
    <property type="project" value="UniProtKB-ARBA"/>
</dbReference>
<keyword evidence="4 7" id="KW-1133">Transmembrane helix</keyword>
<organism evidence="8 9">
    <name type="scientific">Candida theae</name>
    <dbReference type="NCBI Taxonomy" id="1198502"/>
    <lineage>
        <taxon>Eukaryota</taxon>
        <taxon>Fungi</taxon>
        <taxon>Dikarya</taxon>
        <taxon>Ascomycota</taxon>
        <taxon>Saccharomycotina</taxon>
        <taxon>Pichiomycetes</taxon>
        <taxon>Debaryomycetaceae</taxon>
        <taxon>Candida/Lodderomyces clade</taxon>
        <taxon>Candida</taxon>
    </lineage>
</organism>
<keyword evidence="3 7" id="KW-0812">Transmembrane</keyword>
<protein>
    <recommendedName>
        <fullName evidence="10">Choline transport protein</fullName>
    </recommendedName>
</protein>
<accession>A0AAD5BC17</accession>
<comment type="caution">
    <text evidence="8">The sequence shown here is derived from an EMBL/GenBank/DDBJ whole genome shotgun (WGS) entry which is preliminary data.</text>
</comment>
<dbReference type="EMBL" id="JAIHNG010000140">
    <property type="protein sequence ID" value="KAI5953023.1"/>
    <property type="molecule type" value="Genomic_DNA"/>
</dbReference>
<feature type="transmembrane region" description="Helical" evidence="7">
    <location>
        <begin position="212"/>
        <end position="231"/>
    </location>
</feature>
<sequence length="584" mass="64232">MSDSIEKKESSSPHQQRQSVDHGEIINTILSNRLTQQPTNVRNLDAIAMSNGAATNEKEAARLLQEAQANLEFSTDTGYAPELRRNFSLISLLGVGFGITNSWFGISGSLIAGINSGGPMMIIYGIIIVASTAMCIAVTLSELASAYPNASGQIYWTMKLAPHRYSRVLAYTTGILSWVGSVFTSASVTITIATAITGMYALFHPETTVQRWQVFIVYEVFNILMAFCNIYEGPLPAICSGTLYISLASFIIIIITVLAMYKGEFATAKFVFVEFNNGTGWNSAGIAFIVGLINPNWSFSCLDAATHIAEESLNPAVQIPQAIIGTVIVGFITAFSYCIAIFFCIRNLDDILSSNTGVPIMDIFHQATESKAAALGLEILILLTAIGCNIGCHTWQARICWSFSRDNGLPLSKYWAKINPNTGTMVNAHIMSCFWVAVIGCIYLGSSTAFNSILVSCVVFLLLSYMIPTVCLIFKRNEIKHGPFWLNRFGIGLICNVVLVAWAIFATVFYNFPSVMPVTGGNMNYSSAVFGVVFIICFCDWMIRGRKEYVDIEEREQHKDDLVYELSNQVSNIEVMMSHQHDKS</sequence>